<accession>A0A1I4QZA8</accession>
<dbReference type="GO" id="GO:0016872">
    <property type="term" value="F:intramolecular lyase activity"/>
    <property type="evidence" value="ECO:0007669"/>
    <property type="project" value="InterPro"/>
</dbReference>
<dbReference type="Proteomes" id="UP000182961">
    <property type="component" value="Unassembled WGS sequence"/>
</dbReference>
<name>A0A1I4QZA8_9FLAO</name>
<keyword evidence="3" id="KW-0413">Isomerase</keyword>
<evidence type="ECO:0000313" key="4">
    <source>
        <dbReference type="Proteomes" id="UP000182961"/>
    </source>
</evidence>
<dbReference type="EMBL" id="FOUT01000001">
    <property type="protein sequence ID" value="SFM45033.1"/>
    <property type="molecule type" value="Genomic_DNA"/>
</dbReference>
<dbReference type="InterPro" id="IPR016088">
    <property type="entry name" value="Chalcone_isomerase_3-sand"/>
</dbReference>
<reference evidence="4" key="1">
    <citation type="submission" date="2016-10" db="EMBL/GenBank/DDBJ databases">
        <authorList>
            <person name="Varghese N."/>
            <person name="Submissions S."/>
        </authorList>
    </citation>
    <scope>NUCLEOTIDE SEQUENCE [LARGE SCALE GENOMIC DNA]</scope>
    <source>
        <strain evidence="4">DSM 4002</strain>
    </source>
</reference>
<evidence type="ECO:0000313" key="3">
    <source>
        <dbReference type="EMBL" id="SFM45033.1"/>
    </source>
</evidence>
<sequence>MKKIVVLVVFVVVQFTSLSAQNTFVANGVVIPRTLEFKGKVMDLSGFGVRSKLWVDVYVQALYQSFYSDKPFEVMQSNTEMAIRIQITSAMVSSGKLTRNFNSGFERSAGANLESLRTRIEKFKSYLSDEIVQNDVFNLIYNPLDSSVYVFKNNELKGTVPGIDFKIALFGIWLSNNPVDEQLKKDLLGIK</sequence>
<feature type="chain" id="PRO_5010224229" evidence="1">
    <location>
        <begin position="21"/>
        <end position="191"/>
    </location>
</feature>
<dbReference type="Gene3D" id="3.50.70.10">
    <property type="match status" value="1"/>
</dbReference>
<gene>
    <name evidence="3" type="ORF">SAMN05444143_101112</name>
</gene>
<feature type="domain" description="Chalcone isomerase" evidence="2">
    <location>
        <begin position="27"/>
        <end position="189"/>
    </location>
</feature>
<dbReference type="AlphaFoldDB" id="A0A1I4QZA8"/>
<protein>
    <submittedName>
        <fullName evidence="3">Chalcone isomerase-like</fullName>
    </submittedName>
</protein>
<feature type="signal peptide" evidence="1">
    <location>
        <begin position="1"/>
        <end position="20"/>
    </location>
</feature>
<dbReference type="Pfam" id="PF16036">
    <property type="entry name" value="Chalcone_3"/>
    <property type="match status" value="1"/>
</dbReference>
<evidence type="ECO:0000259" key="2">
    <source>
        <dbReference type="Pfam" id="PF16036"/>
    </source>
</evidence>
<proteinExistence type="predicted"/>
<evidence type="ECO:0000256" key="1">
    <source>
        <dbReference type="SAM" id="SignalP"/>
    </source>
</evidence>
<dbReference type="InterPro" id="IPR036298">
    <property type="entry name" value="Chalcone_isomerase_sf"/>
</dbReference>
<keyword evidence="4" id="KW-1185">Reference proteome</keyword>
<dbReference type="SUPFAM" id="SSF54626">
    <property type="entry name" value="Chalcone isomerase"/>
    <property type="match status" value="1"/>
</dbReference>
<dbReference type="InterPro" id="IPR016087">
    <property type="entry name" value="Chalcone_isomerase"/>
</dbReference>
<keyword evidence="1" id="KW-0732">Signal</keyword>
<dbReference type="eggNOG" id="ENOG502ZD7C">
    <property type="taxonomic scope" value="Bacteria"/>
</dbReference>
<dbReference type="RefSeq" id="WP_024980503.1">
    <property type="nucleotide sequence ID" value="NZ_CBCRUM010000001.1"/>
</dbReference>
<organism evidence="3 4">
    <name type="scientific">Flavobacterium succinicans</name>
    <dbReference type="NCBI Taxonomy" id="29536"/>
    <lineage>
        <taxon>Bacteria</taxon>
        <taxon>Pseudomonadati</taxon>
        <taxon>Bacteroidota</taxon>
        <taxon>Flavobacteriia</taxon>
        <taxon>Flavobacteriales</taxon>
        <taxon>Flavobacteriaceae</taxon>
        <taxon>Flavobacterium</taxon>
    </lineage>
</organism>